<evidence type="ECO:0000313" key="1">
    <source>
        <dbReference type="EMBL" id="EFQ89451.1"/>
    </source>
</evidence>
<reference evidence="1 2" key="1">
    <citation type="journal article" date="2010" name="Genome Biol.">
        <title>A first genome assembly of the barley fungal pathogen Pyrenophora teres f. teres.</title>
        <authorList>
            <person name="Ellwood S.R."/>
            <person name="Liu Z."/>
            <person name="Syme R.A."/>
            <person name="Lai Z."/>
            <person name="Hane J.K."/>
            <person name="Keiper F."/>
            <person name="Moffat C.S."/>
            <person name="Oliver R.P."/>
            <person name="Friesen T.L."/>
        </authorList>
    </citation>
    <scope>NUCLEOTIDE SEQUENCE [LARGE SCALE GENOMIC DNA]</scope>
    <source>
        <strain evidence="1 2">0-1</strain>
    </source>
</reference>
<gene>
    <name evidence="1" type="ORF">PTT_14265</name>
</gene>
<dbReference type="Proteomes" id="UP000001067">
    <property type="component" value="Unassembled WGS sequence"/>
</dbReference>
<accession>E3RXU8</accession>
<dbReference type="HOGENOM" id="CLU_2672308_0_0_1"/>
<protein>
    <submittedName>
        <fullName evidence="1">Uncharacterized protein</fullName>
    </submittedName>
</protein>
<sequence>MLKKSELLGQYKFKIVYTLGKENGRADALSRRPDIAGTKEVIDTAILKVNKNRSLGLAKTLNAILYIRNNIPEEL</sequence>
<dbReference type="KEGG" id="pte:PTT_14265"/>
<organism evidence="2">
    <name type="scientific">Pyrenophora teres f. teres (strain 0-1)</name>
    <name type="common">Barley net blotch fungus</name>
    <name type="synonym">Drechslera teres f. teres</name>
    <dbReference type="NCBI Taxonomy" id="861557"/>
    <lineage>
        <taxon>Eukaryota</taxon>
        <taxon>Fungi</taxon>
        <taxon>Dikarya</taxon>
        <taxon>Ascomycota</taxon>
        <taxon>Pezizomycotina</taxon>
        <taxon>Dothideomycetes</taxon>
        <taxon>Pleosporomycetidae</taxon>
        <taxon>Pleosporales</taxon>
        <taxon>Pleosporineae</taxon>
        <taxon>Pleosporaceae</taxon>
        <taxon>Pyrenophora</taxon>
    </lineage>
</organism>
<dbReference type="OrthoDB" id="5599418at2759"/>
<keyword evidence="2" id="KW-1185">Reference proteome</keyword>
<dbReference type="EMBL" id="GL535720">
    <property type="protein sequence ID" value="EFQ89451.1"/>
    <property type="molecule type" value="Genomic_DNA"/>
</dbReference>
<evidence type="ECO:0000313" key="2">
    <source>
        <dbReference type="Proteomes" id="UP000001067"/>
    </source>
</evidence>
<name>E3RXU8_PYRTT</name>
<proteinExistence type="predicted"/>
<dbReference type="AlphaFoldDB" id="E3RXU8"/>